<name>A0A653DME0_CALMS</name>
<evidence type="ECO:0000256" key="11">
    <source>
        <dbReference type="SAM" id="SignalP"/>
    </source>
</evidence>
<feature type="signal peptide" evidence="11">
    <location>
        <begin position="1"/>
        <end position="20"/>
    </location>
</feature>
<dbReference type="PROSITE" id="PS50089">
    <property type="entry name" value="ZF_RING_2"/>
    <property type="match status" value="1"/>
</dbReference>
<dbReference type="PROSITE" id="PS51081">
    <property type="entry name" value="ZF_SIAH"/>
    <property type="match status" value="1"/>
</dbReference>
<accession>A0A653DME0</accession>
<evidence type="ECO:0000256" key="10">
    <source>
        <dbReference type="PROSITE-ProRule" id="PRU00455"/>
    </source>
</evidence>
<dbReference type="InterPro" id="IPR013010">
    <property type="entry name" value="Znf_SIAH"/>
</dbReference>
<evidence type="ECO:0000256" key="3">
    <source>
        <dbReference type="ARBA" id="ARBA00009119"/>
    </source>
</evidence>
<dbReference type="UniPathway" id="UPA00143"/>
<dbReference type="FunFam" id="3.30.40.10:FF:000041">
    <property type="entry name" value="E3 ubiquitin-protein ligase SINAT3"/>
    <property type="match status" value="1"/>
</dbReference>
<reference evidence="14 15" key="1">
    <citation type="submission" date="2019-01" db="EMBL/GenBank/DDBJ databases">
        <authorList>
            <person name="Sayadi A."/>
        </authorList>
    </citation>
    <scope>NUCLEOTIDE SEQUENCE [LARGE SCALE GENOMIC DNA]</scope>
</reference>
<evidence type="ECO:0000313" key="14">
    <source>
        <dbReference type="EMBL" id="VEN60997.1"/>
    </source>
</evidence>
<evidence type="ECO:0000259" key="13">
    <source>
        <dbReference type="PROSITE" id="PS51081"/>
    </source>
</evidence>
<dbReference type="OrthoDB" id="8182903at2759"/>
<dbReference type="SUPFAM" id="SSF57850">
    <property type="entry name" value="RING/U-box"/>
    <property type="match status" value="1"/>
</dbReference>
<evidence type="ECO:0000256" key="8">
    <source>
        <dbReference type="ARBA" id="ARBA00022786"/>
    </source>
</evidence>
<evidence type="ECO:0000259" key="12">
    <source>
        <dbReference type="PROSITE" id="PS50089"/>
    </source>
</evidence>
<dbReference type="Proteomes" id="UP000410492">
    <property type="component" value="Unassembled WGS sequence"/>
</dbReference>
<dbReference type="GO" id="GO:0061630">
    <property type="term" value="F:ubiquitin protein ligase activity"/>
    <property type="evidence" value="ECO:0007669"/>
    <property type="project" value="UniProtKB-EC"/>
</dbReference>
<keyword evidence="6" id="KW-0479">Metal-binding</keyword>
<dbReference type="GO" id="GO:0043161">
    <property type="term" value="P:proteasome-mediated ubiquitin-dependent protein catabolic process"/>
    <property type="evidence" value="ECO:0007669"/>
    <property type="project" value="TreeGrafter"/>
</dbReference>
<dbReference type="SUPFAM" id="SSF49599">
    <property type="entry name" value="TRAF domain-like"/>
    <property type="match status" value="1"/>
</dbReference>
<dbReference type="EMBL" id="CAACVG010012888">
    <property type="protein sequence ID" value="VEN60997.1"/>
    <property type="molecule type" value="Genomic_DNA"/>
</dbReference>
<dbReference type="InterPro" id="IPR004162">
    <property type="entry name" value="SINA-like_animal"/>
</dbReference>
<dbReference type="Pfam" id="PF21361">
    <property type="entry name" value="Sina_ZnF"/>
    <property type="match status" value="1"/>
</dbReference>
<dbReference type="InterPro" id="IPR001841">
    <property type="entry name" value="Znf_RING"/>
</dbReference>
<dbReference type="GO" id="GO:0005737">
    <property type="term" value="C:cytoplasm"/>
    <property type="evidence" value="ECO:0007669"/>
    <property type="project" value="TreeGrafter"/>
</dbReference>
<dbReference type="GO" id="GO:0016567">
    <property type="term" value="P:protein ubiquitination"/>
    <property type="evidence" value="ECO:0007669"/>
    <property type="project" value="UniProtKB-UniPathway"/>
</dbReference>
<keyword evidence="7 10" id="KW-0863">Zinc-finger</keyword>
<dbReference type="EC" id="2.3.2.27" evidence="4"/>
<feature type="domain" description="RING-type" evidence="12">
    <location>
        <begin position="43"/>
        <end position="78"/>
    </location>
</feature>
<proteinExistence type="inferred from homology"/>
<dbReference type="Gene3D" id="3.30.40.10">
    <property type="entry name" value="Zinc/RING finger domain, C3HC4 (zinc finger)"/>
    <property type="match status" value="2"/>
</dbReference>
<evidence type="ECO:0000256" key="7">
    <source>
        <dbReference type="ARBA" id="ARBA00022771"/>
    </source>
</evidence>
<evidence type="ECO:0000256" key="4">
    <source>
        <dbReference type="ARBA" id="ARBA00012483"/>
    </source>
</evidence>
<dbReference type="Pfam" id="PF21362">
    <property type="entry name" value="Sina_RING"/>
    <property type="match status" value="1"/>
</dbReference>
<dbReference type="InterPro" id="IPR013083">
    <property type="entry name" value="Znf_RING/FYVE/PHD"/>
</dbReference>
<keyword evidence="8" id="KW-0833">Ubl conjugation pathway</keyword>
<protein>
    <recommendedName>
        <fullName evidence="4">RING-type E3 ubiquitin transferase</fullName>
        <ecNumber evidence="4">2.3.2.27</ecNumber>
    </recommendedName>
</protein>
<feature type="domain" description="SIAH-type" evidence="13">
    <location>
        <begin position="95"/>
        <end position="155"/>
    </location>
</feature>
<keyword evidence="5" id="KW-0808">Transferase</keyword>
<keyword evidence="11" id="KW-0732">Signal</keyword>
<keyword evidence="15" id="KW-1185">Reference proteome</keyword>
<dbReference type="PANTHER" id="PTHR45877">
    <property type="entry name" value="E3 UBIQUITIN-PROTEIN LIGASE SIAH2"/>
    <property type="match status" value="1"/>
</dbReference>
<evidence type="ECO:0000313" key="15">
    <source>
        <dbReference type="Proteomes" id="UP000410492"/>
    </source>
</evidence>
<sequence length="306" mass="35208">MEIYCFCIGITFLFFFSVNPKTMENHSQNAIVNAETILQFFECPVCYNYVTAPLGQCVKGHVICLSCFDQLARCPVCRSRKSEVGASVLESIHSNILFPCKYRELGCRISTKGNDQRQHEAICEFAPLRCPLRQSNCHWEGNKHGLVEHLRSRHPEKTIFSNTQKFVFTRVLGDDLILMVVLFHTHDALFRAFWQFNKERGLMKFGVSRIDSRSDKEDDFFYSISLLDAHTEKETTKLICKCHISNQLIEDVIGSTNFVAFNYDMLRGSASEFGDIKCRIEIFKKHQPNSMVATVSGVKRRRDCDN</sequence>
<dbReference type="GO" id="GO:0031624">
    <property type="term" value="F:ubiquitin conjugating enzyme binding"/>
    <property type="evidence" value="ECO:0007669"/>
    <property type="project" value="TreeGrafter"/>
</dbReference>
<evidence type="ECO:0000256" key="1">
    <source>
        <dbReference type="ARBA" id="ARBA00000900"/>
    </source>
</evidence>
<dbReference type="PANTHER" id="PTHR45877:SF2">
    <property type="entry name" value="E3 UBIQUITIN-PROTEIN LIGASE SINA-RELATED"/>
    <property type="match status" value="1"/>
</dbReference>
<dbReference type="AlphaFoldDB" id="A0A653DME0"/>
<gene>
    <name evidence="14" type="ORF">CALMAC_LOCUS18527</name>
</gene>
<evidence type="ECO:0000256" key="5">
    <source>
        <dbReference type="ARBA" id="ARBA00022679"/>
    </source>
</evidence>
<dbReference type="InterPro" id="IPR049548">
    <property type="entry name" value="Sina-like_RING"/>
</dbReference>
<evidence type="ECO:0000256" key="2">
    <source>
        <dbReference type="ARBA" id="ARBA00004906"/>
    </source>
</evidence>
<keyword evidence="9" id="KW-0862">Zinc</keyword>
<organism evidence="14 15">
    <name type="scientific">Callosobruchus maculatus</name>
    <name type="common">Southern cowpea weevil</name>
    <name type="synonym">Pulse bruchid</name>
    <dbReference type="NCBI Taxonomy" id="64391"/>
    <lineage>
        <taxon>Eukaryota</taxon>
        <taxon>Metazoa</taxon>
        <taxon>Ecdysozoa</taxon>
        <taxon>Arthropoda</taxon>
        <taxon>Hexapoda</taxon>
        <taxon>Insecta</taxon>
        <taxon>Pterygota</taxon>
        <taxon>Neoptera</taxon>
        <taxon>Endopterygota</taxon>
        <taxon>Coleoptera</taxon>
        <taxon>Polyphaga</taxon>
        <taxon>Cucujiformia</taxon>
        <taxon>Chrysomeloidea</taxon>
        <taxon>Chrysomelidae</taxon>
        <taxon>Bruchinae</taxon>
        <taxon>Bruchini</taxon>
        <taxon>Callosobruchus</taxon>
    </lineage>
</organism>
<comment type="pathway">
    <text evidence="2">Protein modification; protein ubiquitination.</text>
</comment>
<comment type="catalytic activity">
    <reaction evidence="1">
        <text>S-ubiquitinyl-[E2 ubiquitin-conjugating enzyme]-L-cysteine + [acceptor protein]-L-lysine = [E2 ubiquitin-conjugating enzyme]-L-cysteine + N(6)-ubiquitinyl-[acceptor protein]-L-lysine.</text>
        <dbReference type="EC" id="2.3.2.27"/>
    </reaction>
</comment>
<evidence type="ECO:0000256" key="9">
    <source>
        <dbReference type="ARBA" id="ARBA00022833"/>
    </source>
</evidence>
<evidence type="ECO:0000256" key="6">
    <source>
        <dbReference type="ARBA" id="ARBA00022723"/>
    </source>
</evidence>
<feature type="chain" id="PRO_5025036894" description="RING-type E3 ubiquitin transferase" evidence="11">
    <location>
        <begin position="21"/>
        <end position="306"/>
    </location>
</feature>
<dbReference type="GO" id="GO:0008270">
    <property type="term" value="F:zinc ion binding"/>
    <property type="evidence" value="ECO:0007669"/>
    <property type="project" value="UniProtKB-KW"/>
</dbReference>
<comment type="similarity">
    <text evidence="3">Belongs to the SINA (Seven in absentia) family.</text>
</comment>